<dbReference type="EMBL" id="LPWE01000012">
    <property type="protein sequence ID" value="ODR94607.1"/>
    <property type="molecule type" value="Genomic_DNA"/>
</dbReference>
<dbReference type="AlphaFoldDB" id="A0A1E3VM62"/>
<proteinExistence type="predicted"/>
<dbReference type="GO" id="GO:0005886">
    <property type="term" value="C:plasma membrane"/>
    <property type="evidence" value="ECO:0007669"/>
    <property type="project" value="TreeGrafter"/>
</dbReference>
<comment type="caution">
    <text evidence="1">The sequence shown here is derived from an EMBL/GenBank/DDBJ whole genome shotgun (WGS) entry which is preliminary data.</text>
</comment>
<dbReference type="GO" id="GO:0006270">
    <property type="term" value="P:DNA replication initiation"/>
    <property type="evidence" value="ECO:0007669"/>
    <property type="project" value="TreeGrafter"/>
</dbReference>
<reference evidence="1 2" key="1">
    <citation type="journal article" date="2016" name="Environ. Microbiol.">
        <title>New Methyloceanibacter diversity from North Sea sediments includes methanotroph containing solely the soluble methane monooxygenase.</title>
        <authorList>
            <person name="Vekeman B."/>
            <person name="Kerckhof F.M."/>
            <person name="Cremers G."/>
            <person name="de Vos P."/>
            <person name="Vandamme P."/>
            <person name="Boon N."/>
            <person name="Op den Camp H.J."/>
            <person name="Heylen K."/>
        </authorList>
    </citation>
    <scope>NUCLEOTIDE SEQUENCE [LARGE SCALE GENOMIC DNA]</scope>
    <source>
        <strain evidence="1 2">R-67176</strain>
    </source>
</reference>
<protein>
    <submittedName>
        <fullName evidence="1">Uncharacterized protein</fullName>
    </submittedName>
</protein>
<dbReference type="InterPro" id="IPR027417">
    <property type="entry name" value="P-loop_NTPase"/>
</dbReference>
<evidence type="ECO:0000313" key="1">
    <source>
        <dbReference type="EMBL" id="ODR94607.1"/>
    </source>
</evidence>
<dbReference type="GO" id="GO:0003688">
    <property type="term" value="F:DNA replication origin binding"/>
    <property type="evidence" value="ECO:0007669"/>
    <property type="project" value="TreeGrafter"/>
</dbReference>
<evidence type="ECO:0000313" key="2">
    <source>
        <dbReference type="Proteomes" id="UP000094172"/>
    </source>
</evidence>
<dbReference type="Gene3D" id="3.40.50.300">
    <property type="entry name" value="P-loop containing nucleotide triphosphate hydrolases"/>
    <property type="match status" value="1"/>
</dbReference>
<organism evidence="1 2">
    <name type="scientific">Methyloceanibacter stevinii</name>
    <dbReference type="NCBI Taxonomy" id="1774970"/>
    <lineage>
        <taxon>Bacteria</taxon>
        <taxon>Pseudomonadati</taxon>
        <taxon>Pseudomonadota</taxon>
        <taxon>Alphaproteobacteria</taxon>
        <taxon>Hyphomicrobiales</taxon>
        <taxon>Hyphomicrobiaceae</taxon>
        <taxon>Methyloceanibacter</taxon>
    </lineage>
</organism>
<sequence length="225" mass="24637">MSPGQLAFDLPHRAALGAEDFLVSDCNLAAVRMVDAWPDWPGPVQVLVGPPASGKTHLVRVWQERSGAEALDPTTLDVRSLDARPPGSAIAVEDADRAGFDERTLFHLLNLAAEKRFSVLLTARISPNRWPFALPDLLSRLSAVPVTEIARRDEVLLRTVMLKHFSDRQLTIEPKVLEFLAVRIDRSLEAAAAAVEAVDQAALRSGRKISRQLVAEALERAATIE</sequence>
<keyword evidence="2" id="KW-1185">Reference proteome</keyword>
<gene>
    <name evidence="1" type="ORF">AUC70_08235</name>
</gene>
<dbReference type="Proteomes" id="UP000094172">
    <property type="component" value="Unassembled WGS sequence"/>
</dbReference>
<accession>A0A1E3VM62</accession>
<dbReference type="SUPFAM" id="SSF52540">
    <property type="entry name" value="P-loop containing nucleoside triphosphate hydrolases"/>
    <property type="match status" value="1"/>
</dbReference>
<dbReference type="PANTHER" id="PTHR30050">
    <property type="entry name" value="CHROMOSOMAL REPLICATION INITIATOR PROTEIN DNAA"/>
    <property type="match status" value="1"/>
</dbReference>
<dbReference type="RefSeq" id="WP_206599377.1">
    <property type="nucleotide sequence ID" value="NZ_LPWE01000012.1"/>
</dbReference>
<dbReference type="PANTHER" id="PTHR30050:SF5">
    <property type="entry name" value="DNAA REGULATORY INACTIVATOR HDA"/>
    <property type="match status" value="1"/>
</dbReference>
<name>A0A1E3VM62_9HYPH</name>
<dbReference type="Gene3D" id="1.10.8.60">
    <property type="match status" value="1"/>
</dbReference>
<dbReference type="STRING" id="1774970.AUC70_08235"/>